<sequence length="87" mass="9425">MATRYLAAILATCADVLGRRPGAEENFFEIGGDSVTATDLFLRLESRLGVELDVALFFEARDFRELASRLAESTGRPVDRSMPGASG</sequence>
<protein>
    <recommendedName>
        <fullName evidence="3">Carrier domain-containing protein</fullName>
    </recommendedName>
</protein>
<evidence type="ECO:0000313" key="4">
    <source>
        <dbReference type="EMBL" id="PZF97474.1"/>
    </source>
</evidence>
<dbReference type="SMART" id="SM00823">
    <property type="entry name" value="PKS_PP"/>
    <property type="match status" value="1"/>
</dbReference>
<dbReference type="GO" id="GO:0005737">
    <property type="term" value="C:cytoplasm"/>
    <property type="evidence" value="ECO:0007669"/>
    <property type="project" value="TreeGrafter"/>
</dbReference>
<gene>
    <name evidence="4" type="ORF">C1I99_15470</name>
</gene>
<keyword evidence="1" id="KW-0596">Phosphopantetheine</keyword>
<comment type="caution">
    <text evidence="4">The sequence shown here is derived from an EMBL/GenBank/DDBJ whole genome shotgun (WGS) entry which is preliminary data.</text>
</comment>
<dbReference type="EMBL" id="POUB01000095">
    <property type="protein sequence ID" value="PZF97474.1"/>
    <property type="molecule type" value="Genomic_DNA"/>
</dbReference>
<feature type="domain" description="Carrier" evidence="3">
    <location>
        <begin position="1"/>
        <end position="74"/>
    </location>
</feature>
<dbReference type="GO" id="GO:0043041">
    <property type="term" value="P:amino acid activation for nonribosomal peptide biosynthetic process"/>
    <property type="evidence" value="ECO:0007669"/>
    <property type="project" value="TreeGrafter"/>
</dbReference>
<dbReference type="Gene3D" id="1.10.1200.10">
    <property type="entry name" value="ACP-like"/>
    <property type="match status" value="1"/>
</dbReference>
<dbReference type="GO" id="GO:0044550">
    <property type="term" value="P:secondary metabolite biosynthetic process"/>
    <property type="evidence" value="ECO:0007669"/>
    <property type="project" value="TreeGrafter"/>
</dbReference>
<dbReference type="InterPro" id="IPR020806">
    <property type="entry name" value="PKS_PP-bd"/>
</dbReference>
<dbReference type="InterPro" id="IPR009081">
    <property type="entry name" value="PP-bd_ACP"/>
</dbReference>
<dbReference type="AlphaFoldDB" id="A0A2W2CVY9"/>
<name>A0A2W2CVY9_9ACTN</name>
<evidence type="ECO:0000313" key="5">
    <source>
        <dbReference type="Proteomes" id="UP000248749"/>
    </source>
</evidence>
<proteinExistence type="predicted"/>
<dbReference type="Proteomes" id="UP000248749">
    <property type="component" value="Unassembled WGS sequence"/>
</dbReference>
<dbReference type="GO" id="GO:0031177">
    <property type="term" value="F:phosphopantetheine binding"/>
    <property type="evidence" value="ECO:0007669"/>
    <property type="project" value="InterPro"/>
</dbReference>
<dbReference type="InterPro" id="IPR036736">
    <property type="entry name" value="ACP-like_sf"/>
</dbReference>
<keyword evidence="2" id="KW-0597">Phosphoprotein</keyword>
<dbReference type="SUPFAM" id="SSF47336">
    <property type="entry name" value="ACP-like"/>
    <property type="match status" value="1"/>
</dbReference>
<keyword evidence="5" id="KW-1185">Reference proteome</keyword>
<dbReference type="PANTHER" id="PTHR45527:SF1">
    <property type="entry name" value="FATTY ACID SYNTHASE"/>
    <property type="match status" value="1"/>
</dbReference>
<accession>A0A2W2CVY9</accession>
<evidence type="ECO:0000256" key="1">
    <source>
        <dbReference type="ARBA" id="ARBA00022450"/>
    </source>
</evidence>
<reference evidence="4 5" key="1">
    <citation type="submission" date="2018-01" db="EMBL/GenBank/DDBJ databases">
        <title>Draft genome sequence of Salinispora sp. 13K206.</title>
        <authorList>
            <person name="Sahin N."/>
            <person name="Saygin H."/>
            <person name="Ay H."/>
        </authorList>
    </citation>
    <scope>NUCLEOTIDE SEQUENCE [LARGE SCALE GENOMIC DNA]</scope>
    <source>
        <strain evidence="4 5">13K206</strain>
    </source>
</reference>
<dbReference type="PROSITE" id="PS50075">
    <property type="entry name" value="CARRIER"/>
    <property type="match status" value="1"/>
</dbReference>
<organism evidence="4 5">
    <name type="scientific">Micromonospora deserti</name>
    <dbReference type="NCBI Taxonomy" id="2070366"/>
    <lineage>
        <taxon>Bacteria</taxon>
        <taxon>Bacillati</taxon>
        <taxon>Actinomycetota</taxon>
        <taxon>Actinomycetes</taxon>
        <taxon>Micromonosporales</taxon>
        <taxon>Micromonosporaceae</taxon>
        <taxon>Micromonospora</taxon>
    </lineage>
</organism>
<dbReference type="Pfam" id="PF00550">
    <property type="entry name" value="PP-binding"/>
    <property type="match status" value="1"/>
</dbReference>
<dbReference type="PANTHER" id="PTHR45527">
    <property type="entry name" value="NONRIBOSOMAL PEPTIDE SYNTHETASE"/>
    <property type="match status" value="1"/>
</dbReference>
<evidence type="ECO:0000259" key="3">
    <source>
        <dbReference type="PROSITE" id="PS50075"/>
    </source>
</evidence>
<evidence type="ECO:0000256" key="2">
    <source>
        <dbReference type="ARBA" id="ARBA00022553"/>
    </source>
</evidence>